<reference evidence="2 3" key="1">
    <citation type="journal article" date="2016" name="Sci. Rep.">
        <title>The Dendrobium catenatum Lindl. genome sequence provides insights into polysaccharide synthase, floral development and adaptive evolution.</title>
        <authorList>
            <person name="Zhang G.Q."/>
            <person name="Xu Q."/>
            <person name="Bian C."/>
            <person name="Tsai W.C."/>
            <person name="Yeh C.M."/>
            <person name="Liu K.W."/>
            <person name="Yoshida K."/>
            <person name="Zhang L.S."/>
            <person name="Chang S.B."/>
            <person name="Chen F."/>
            <person name="Shi Y."/>
            <person name="Su Y.Y."/>
            <person name="Zhang Y.Q."/>
            <person name="Chen L.J."/>
            <person name="Yin Y."/>
            <person name="Lin M."/>
            <person name="Huang H."/>
            <person name="Deng H."/>
            <person name="Wang Z.W."/>
            <person name="Zhu S.L."/>
            <person name="Zhao X."/>
            <person name="Deng C."/>
            <person name="Niu S.C."/>
            <person name="Huang J."/>
            <person name="Wang M."/>
            <person name="Liu G.H."/>
            <person name="Yang H.J."/>
            <person name="Xiao X.J."/>
            <person name="Hsiao Y.Y."/>
            <person name="Wu W.L."/>
            <person name="Chen Y.Y."/>
            <person name="Mitsuda N."/>
            <person name="Ohme-Takagi M."/>
            <person name="Luo Y.B."/>
            <person name="Van de Peer Y."/>
            <person name="Liu Z.J."/>
        </authorList>
    </citation>
    <scope>NUCLEOTIDE SEQUENCE [LARGE SCALE GENOMIC DNA]</scope>
    <source>
        <tissue evidence="2">The whole plant</tissue>
    </source>
</reference>
<gene>
    <name evidence="2" type="ORF">MA16_Dca023980</name>
</gene>
<organism evidence="2 3">
    <name type="scientific">Dendrobium catenatum</name>
    <dbReference type="NCBI Taxonomy" id="906689"/>
    <lineage>
        <taxon>Eukaryota</taxon>
        <taxon>Viridiplantae</taxon>
        <taxon>Streptophyta</taxon>
        <taxon>Embryophyta</taxon>
        <taxon>Tracheophyta</taxon>
        <taxon>Spermatophyta</taxon>
        <taxon>Magnoliopsida</taxon>
        <taxon>Liliopsida</taxon>
        <taxon>Asparagales</taxon>
        <taxon>Orchidaceae</taxon>
        <taxon>Epidendroideae</taxon>
        <taxon>Malaxideae</taxon>
        <taxon>Dendrobiinae</taxon>
        <taxon>Dendrobium</taxon>
    </lineage>
</organism>
<dbReference type="STRING" id="906689.A0A2I0VPP6"/>
<dbReference type="AlphaFoldDB" id="A0A2I0VPP6"/>
<dbReference type="OrthoDB" id="2017405at2759"/>
<sequence>MDCKEGDDSSSAGSGSSQKPQTSRLSCTKYFDALWFCYSPFHQMEQYYRYGHFDSCSGKWSSLFDCLSLKTKRPDEVEKILQAREKSKSHIWTYRTVEEASENWWRMYHHLFDKSDTKPKPDA</sequence>
<proteinExistence type="predicted"/>
<dbReference type="PANTHER" id="PTHR28052:SF1">
    <property type="entry name" value="UPF0545 PROTEIN C22ORF39"/>
    <property type="match status" value="1"/>
</dbReference>
<dbReference type="EMBL" id="KZ503344">
    <property type="protein sequence ID" value="PKU65377.1"/>
    <property type="molecule type" value="Genomic_DNA"/>
</dbReference>
<dbReference type="InterPro" id="IPR021475">
    <property type="entry name" value="Pants/Emi1-like"/>
</dbReference>
<dbReference type="PANTHER" id="PTHR28052">
    <property type="entry name" value="UPF0545 PROTEIN C22ORF39"/>
    <property type="match status" value="1"/>
</dbReference>
<protein>
    <submittedName>
        <fullName evidence="2">Uncharacterized protein</fullName>
    </submittedName>
</protein>
<accession>A0A2I0VPP6</accession>
<dbReference type="Pfam" id="PF11326">
    <property type="entry name" value="PANTS-like"/>
    <property type="match status" value="1"/>
</dbReference>
<evidence type="ECO:0000256" key="1">
    <source>
        <dbReference type="SAM" id="MobiDB-lite"/>
    </source>
</evidence>
<feature type="region of interest" description="Disordered" evidence="1">
    <location>
        <begin position="1"/>
        <end position="24"/>
    </location>
</feature>
<reference evidence="2 3" key="2">
    <citation type="journal article" date="2017" name="Nature">
        <title>The Apostasia genome and the evolution of orchids.</title>
        <authorList>
            <person name="Zhang G.Q."/>
            <person name="Liu K.W."/>
            <person name="Li Z."/>
            <person name="Lohaus R."/>
            <person name="Hsiao Y.Y."/>
            <person name="Niu S.C."/>
            <person name="Wang J.Y."/>
            <person name="Lin Y.C."/>
            <person name="Xu Q."/>
            <person name="Chen L.J."/>
            <person name="Yoshida K."/>
            <person name="Fujiwara S."/>
            <person name="Wang Z.W."/>
            <person name="Zhang Y.Q."/>
            <person name="Mitsuda N."/>
            <person name="Wang M."/>
            <person name="Liu G.H."/>
            <person name="Pecoraro L."/>
            <person name="Huang H.X."/>
            <person name="Xiao X.J."/>
            <person name="Lin M."/>
            <person name="Wu X.Y."/>
            <person name="Wu W.L."/>
            <person name="Chen Y.Y."/>
            <person name="Chang S.B."/>
            <person name="Sakamoto S."/>
            <person name="Ohme-Takagi M."/>
            <person name="Yagi M."/>
            <person name="Zeng S.J."/>
            <person name="Shen C.Y."/>
            <person name="Yeh C.M."/>
            <person name="Luo Y.B."/>
            <person name="Tsai W.C."/>
            <person name="Van de Peer Y."/>
            <person name="Liu Z.J."/>
        </authorList>
    </citation>
    <scope>NUCLEOTIDE SEQUENCE [LARGE SCALE GENOMIC DNA]</scope>
    <source>
        <tissue evidence="2">The whole plant</tissue>
    </source>
</reference>
<dbReference type="Proteomes" id="UP000233837">
    <property type="component" value="Unassembled WGS sequence"/>
</dbReference>
<keyword evidence="3" id="KW-1185">Reference proteome</keyword>
<evidence type="ECO:0000313" key="2">
    <source>
        <dbReference type="EMBL" id="PKU65377.1"/>
    </source>
</evidence>
<name>A0A2I0VPP6_9ASPA</name>
<evidence type="ECO:0000313" key="3">
    <source>
        <dbReference type="Proteomes" id="UP000233837"/>
    </source>
</evidence>